<evidence type="ECO:0000256" key="6">
    <source>
        <dbReference type="ARBA" id="ARBA00022989"/>
    </source>
</evidence>
<feature type="domain" description="Tripartite ATP-independent periplasmic transporters DctQ component" evidence="10">
    <location>
        <begin position="62"/>
        <end position="189"/>
    </location>
</feature>
<keyword evidence="4" id="KW-0997">Cell inner membrane</keyword>
<evidence type="ECO:0000256" key="3">
    <source>
        <dbReference type="ARBA" id="ARBA00022475"/>
    </source>
</evidence>
<evidence type="ECO:0000313" key="12">
    <source>
        <dbReference type="Proteomes" id="UP000535437"/>
    </source>
</evidence>
<comment type="similarity">
    <text evidence="8">Belongs to the TRAP transporter small permease family.</text>
</comment>
<dbReference type="Pfam" id="PF04290">
    <property type="entry name" value="DctQ"/>
    <property type="match status" value="1"/>
</dbReference>
<dbReference type="AlphaFoldDB" id="A0A7Z0GMD7"/>
<comment type="subcellular location">
    <subcellularLocation>
        <location evidence="1">Cell inner membrane</location>
        <topology evidence="1">Multi-pass membrane protein</topology>
    </subcellularLocation>
</comment>
<keyword evidence="12" id="KW-1185">Reference proteome</keyword>
<dbReference type="GO" id="GO:0005886">
    <property type="term" value="C:plasma membrane"/>
    <property type="evidence" value="ECO:0007669"/>
    <property type="project" value="UniProtKB-SubCell"/>
</dbReference>
<dbReference type="EMBL" id="JACCFY010000001">
    <property type="protein sequence ID" value="NYJ78641.1"/>
    <property type="molecule type" value="Genomic_DNA"/>
</dbReference>
<evidence type="ECO:0000313" key="11">
    <source>
        <dbReference type="EMBL" id="NYJ78641.1"/>
    </source>
</evidence>
<dbReference type="GO" id="GO:0022857">
    <property type="term" value="F:transmembrane transporter activity"/>
    <property type="evidence" value="ECO:0007669"/>
    <property type="project" value="TreeGrafter"/>
</dbReference>
<evidence type="ECO:0000256" key="8">
    <source>
        <dbReference type="ARBA" id="ARBA00038436"/>
    </source>
</evidence>
<evidence type="ECO:0000256" key="2">
    <source>
        <dbReference type="ARBA" id="ARBA00022448"/>
    </source>
</evidence>
<dbReference type="RefSeq" id="WP_179541955.1">
    <property type="nucleotide sequence ID" value="NZ_BAAALL010000005.1"/>
</dbReference>
<evidence type="ECO:0000256" key="1">
    <source>
        <dbReference type="ARBA" id="ARBA00004429"/>
    </source>
</evidence>
<accession>A0A7Z0GMD7</accession>
<feature type="transmembrane region" description="Helical" evidence="9">
    <location>
        <begin position="88"/>
        <end position="114"/>
    </location>
</feature>
<protein>
    <submittedName>
        <fullName evidence="11">TRAP-type C4-dicarboxylate transport system permease small subunit</fullName>
    </submittedName>
</protein>
<sequence>MNTRPTSQETRDDERFLSEADLAEIERPDTEIVIPRAGDPINEAFRKVGATIAVSSLLIVWVLLLVAVVLRYATGSSMDFATELPAYLYPWIIAGGVIVAMALGGHIAVDFVLTRLGPRGAQGTQVGIWVFSGTLFAVITVLSLSLVEPLLAQITPILGWPRFGSFAAFMLMAACLAVQSFARAWSFARGRTDDVTADAVGAKEEVYGV</sequence>
<feature type="transmembrane region" description="Helical" evidence="9">
    <location>
        <begin position="126"/>
        <end position="147"/>
    </location>
</feature>
<keyword evidence="6 9" id="KW-1133">Transmembrane helix</keyword>
<dbReference type="PANTHER" id="PTHR35011:SF2">
    <property type="entry name" value="2,3-DIKETO-L-GULONATE TRAP TRANSPORTER SMALL PERMEASE PROTEIN YIAM"/>
    <property type="match status" value="1"/>
</dbReference>
<organism evidence="11 12">
    <name type="scientific">Nesterenkonia xinjiangensis</name>
    <dbReference type="NCBI Taxonomy" id="225327"/>
    <lineage>
        <taxon>Bacteria</taxon>
        <taxon>Bacillati</taxon>
        <taxon>Actinomycetota</taxon>
        <taxon>Actinomycetes</taxon>
        <taxon>Micrococcales</taxon>
        <taxon>Micrococcaceae</taxon>
        <taxon>Nesterenkonia</taxon>
    </lineage>
</organism>
<feature type="transmembrane region" description="Helical" evidence="9">
    <location>
        <begin position="52"/>
        <end position="73"/>
    </location>
</feature>
<name>A0A7Z0GMD7_9MICC</name>
<keyword evidence="3" id="KW-1003">Cell membrane</keyword>
<dbReference type="GO" id="GO:0015740">
    <property type="term" value="P:C4-dicarboxylate transport"/>
    <property type="evidence" value="ECO:0007669"/>
    <property type="project" value="TreeGrafter"/>
</dbReference>
<evidence type="ECO:0000256" key="4">
    <source>
        <dbReference type="ARBA" id="ARBA00022519"/>
    </source>
</evidence>
<evidence type="ECO:0000259" key="10">
    <source>
        <dbReference type="Pfam" id="PF04290"/>
    </source>
</evidence>
<feature type="transmembrane region" description="Helical" evidence="9">
    <location>
        <begin position="159"/>
        <end position="182"/>
    </location>
</feature>
<reference evidence="11 12" key="1">
    <citation type="submission" date="2020-07" db="EMBL/GenBank/DDBJ databases">
        <title>Sequencing the genomes of 1000 actinobacteria strains.</title>
        <authorList>
            <person name="Klenk H.-P."/>
        </authorList>
    </citation>
    <scope>NUCLEOTIDE SEQUENCE [LARGE SCALE GENOMIC DNA]</scope>
    <source>
        <strain evidence="11 12">DSM 15475</strain>
    </source>
</reference>
<comment type="caution">
    <text evidence="11">The sequence shown here is derived from an EMBL/GenBank/DDBJ whole genome shotgun (WGS) entry which is preliminary data.</text>
</comment>
<keyword evidence="5 9" id="KW-0812">Transmembrane</keyword>
<evidence type="ECO:0000256" key="9">
    <source>
        <dbReference type="SAM" id="Phobius"/>
    </source>
</evidence>
<dbReference type="Proteomes" id="UP000535437">
    <property type="component" value="Unassembled WGS sequence"/>
</dbReference>
<keyword evidence="7 9" id="KW-0472">Membrane</keyword>
<evidence type="ECO:0000256" key="5">
    <source>
        <dbReference type="ARBA" id="ARBA00022692"/>
    </source>
</evidence>
<dbReference type="InterPro" id="IPR055348">
    <property type="entry name" value="DctQ"/>
</dbReference>
<dbReference type="InterPro" id="IPR007387">
    <property type="entry name" value="TRAP_DctQ"/>
</dbReference>
<keyword evidence="2" id="KW-0813">Transport</keyword>
<gene>
    <name evidence="11" type="ORF">HNR09_002052</name>
</gene>
<dbReference type="PANTHER" id="PTHR35011">
    <property type="entry name" value="2,3-DIKETO-L-GULONATE TRAP TRANSPORTER SMALL PERMEASE PROTEIN YIAM"/>
    <property type="match status" value="1"/>
</dbReference>
<evidence type="ECO:0000256" key="7">
    <source>
        <dbReference type="ARBA" id="ARBA00023136"/>
    </source>
</evidence>
<proteinExistence type="inferred from homology"/>